<sequence length="79" mass="8871">MTQMVTKAKGVKKTFRTEDFLFSTILFLLTGRLSWSHGAVPNINDLPNNRANGFQSSEHTIISLDHAPKLCTQIQMHAD</sequence>
<gene>
    <name evidence="1" type="ORF">N7515_003352</name>
</gene>
<dbReference type="Proteomes" id="UP001149079">
    <property type="component" value="Unassembled WGS sequence"/>
</dbReference>
<comment type="caution">
    <text evidence="1">The sequence shown here is derived from an EMBL/GenBank/DDBJ whole genome shotgun (WGS) entry which is preliminary data.</text>
</comment>
<protein>
    <submittedName>
        <fullName evidence="1">Uncharacterized protein</fullName>
    </submittedName>
</protein>
<organism evidence="1 2">
    <name type="scientific">Penicillium bovifimosum</name>
    <dbReference type="NCBI Taxonomy" id="126998"/>
    <lineage>
        <taxon>Eukaryota</taxon>
        <taxon>Fungi</taxon>
        <taxon>Dikarya</taxon>
        <taxon>Ascomycota</taxon>
        <taxon>Pezizomycotina</taxon>
        <taxon>Eurotiomycetes</taxon>
        <taxon>Eurotiomycetidae</taxon>
        <taxon>Eurotiales</taxon>
        <taxon>Aspergillaceae</taxon>
        <taxon>Penicillium</taxon>
    </lineage>
</organism>
<dbReference type="RefSeq" id="XP_056523153.1">
    <property type="nucleotide sequence ID" value="XM_056664096.1"/>
</dbReference>
<reference evidence="1" key="2">
    <citation type="journal article" date="2023" name="IMA Fungus">
        <title>Comparative genomic study of the Penicillium genus elucidates a diverse pangenome and 15 lateral gene transfer events.</title>
        <authorList>
            <person name="Petersen C."/>
            <person name="Sorensen T."/>
            <person name="Nielsen M.R."/>
            <person name="Sondergaard T.E."/>
            <person name="Sorensen J.L."/>
            <person name="Fitzpatrick D.A."/>
            <person name="Frisvad J.C."/>
            <person name="Nielsen K.L."/>
        </authorList>
    </citation>
    <scope>NUCLEOTIDE SEQUENCE</scope>
    <source>
        <strain evidence="1">IBT 22155</strain>
    </source>
</reference>
<name>A0A9W9H4I4_9EURO</name>
<dbReference type="AlphaFoldDB" id="A0A9W9H4I4"/>
<evidence type="ECO:0000313" key="1">
    <source>
        <dbReference type="EMBL" id="KAJ5138504.1"/>
    </source>
</evidence>
<evidence type="ECO:0000313" key="2">
    <source>
        <dbReference type="Proteomes" id="UP001149079"/>
    </source>
</evidence>
<accession>A0A9W9H4I4</accession>
<keyword evidence="2" id="KW-1185">Reference proteome</keyword>
<dbReference type="GeneID" id="81403266"/>
<dbReference type="EMBL" id="JAPQKL010000003">
    <property type="protein sequence ID" value="KAJ5138504.1"/>
    <property type="molecule type" value="Genomic_DNA"/>
</dbReference>
<proteinExistence type="predicted"/>
<reference evidence="1" key="1">
    <citation type="submission" date="2022-11" db="EMBL/GenBank/DDBJ databases">
        <authorList>
            <person name="Petersen C."/>
        </authorList>
    </citation>
    <scope>NUCLEOTIDE SEQUENCE</scope>
    <source>
        <strain evidence="1">IBT 22155</strain>
    </source>
</reference>